<name>A0A1C3U0Y5_9HYPH</name>
<dbReference type="InterPro" id="IPR020846">
    <property type="entry name" value="MFS_dom"/>
</dbReference>
<evidence type="ECO:0000256" key="6">
    <source>
        <dbReference type="ARBA" id="ARBA00022989"/>
    </source>
</evidence>
<keyword evidence="6 8" id="KW-1133">Transmembrane helix</keyword>
<keyword evidence="3 8" id="KW-1003">Cell membrane</keyword>
<evidence type="ECO:0000313" key="10">
    <source>
        <dbReference type="EMBL" id="SCB09121.1"/>
    </source>
</evidence>
<keyword evidence="7 8" id="KW-0472">Membrane</keyword>
<sequence>MDFAAKQQFVDPTCFCLIRLVHGDARPFGHRCHLYPIRNLDPSWQKVLGIALAGVHRRYPVNTASQTIRFNSTLALVSIVALTFFGYIAIGLPLAVLPTYVDSGLGFGVVWAGVAVSTQYVATIISRAHVGRLCDQYGPRRSVLLGFLAYGLSGILTIASTFTVQVPTASLALLLAGRLALGIGESWVSTAAITWAIGLMGSRETVRIISWNGIATYGGIALAAPFGAWLQGQYGFVSIGIVTGLLAIAGLMLAQTRPPVLGVKEKGIGTGQVLSRVAPFGVALALASSGFGVVMAFVALFFHSRGWVGASFALSAFGLAFMGVRLGLAQAVARFGGLPLVRISLVIEVIGLAALALAPSPTIAIIGAALAGAGFAPVFPALGNEAMERIPPQNRGVALGLYSIFLDVSLGATGPIAGIAADHLGYAAPFSLGVGAVLLSLVLSLGLRRHKGS</sequence>
<feature type="transmembrane region" description="Helical" evidence="8">
    <location>
        <begin position="209"/>
        <end position="230"/>
    </location>
</feature>
<keyword evidence="11" id="KW-1185">Reference proteome</keyword>
<evidence type="ECO:0000256" key="5">
    <source>
        <dbReference type="ARBA" id="ARBA00022692"/>
    </source>
</evidence>
<evidence type="ECO:0000259" key="9">
    <source>
        <dbReference type="PROSITE" id="PS50850"/>
    </source>
</evidence>
<dbReference type="PROSITE" id="PS50850">
    <property type="entry name" value="MFS"/>
    <property type="match status" value="1"/>
</dbReference>
<keyword evidence="4 8" id="KW-0997">Cell inner membrane</keyword>
<dbReference type="Gene3D" id="1.20.1250.20">
    <property type="entry name" value="MFS general substrate transporter like domains"/>
    <property type="match status" value="1"/>
</dbReference>
<feature type="transmembrane region" description="Helical" evidence="8">
    <location>
        <begin position="143"/>
        <end position="165"/>
    </location>
</feature>
<feature type="domain" description="Major facilitator superfamily (MFS) profile" evidence="9">
    <location>
        <begin position="242"/>
        <end position="453"/>
    </location>
</feature>
<gene>
    <name evidence="10" type="ORF">GA0061102_1001306</name>
</gene>
<dbReference type="GO" id="GO:0005886">
    <property type="term" value="C:plasma membrane"/>
    <property type="evidence" value="ECO:0007669"/>
    <property type="project" value="UniProtKB-SubCell"/>
</dbReference>
<evidence type="ECO:0000256" key="3">
    <source>
        <dbReference type="ARBA" id="ARBA00022475"/>
    </source>
</evidence>
<dbReference type="InterPro" id="IPR023008">
    <property type="entry name" value="MFS_YhhS-like"/>
</dbReference>
<feature type="transmembrane region" description="Helical" evidence="8">
    <location>
        <begin position="171"/>
        <end position="197"/>
    </location>
</feature>
<dbReference type="Pfam" id="PF07690">
    <property type="entry name" value="MFS_1"/>
    <property type="match status" value="1"/>
</dbReference>
<dbReference type="HAMAP" id="MF_01118">
    <property type="entry name" value="MFS_YhhS"/>
    <property type="match status" value="1"/>
</dbReference>
<feature type="transmembrane region" description="Helical" evidence="8">
    <location>
        <begin position="363"/>
        <end position="384"/>
    </location>
</feature>
<keyword evidence="5 8" id="KW-0812">Transmembrane</keyword>
<dbReference type="GO" id="GO:0022857">
    <property type="term" value="F:transmembrane transporter activity"/>
    <property type="evidence" value="ECO:0007669"/>
    <property type="project" value="UniProtKB-UniRule"/>
</dbReference>
<feature type="transmembrane region" description="Helical" evidence="8">
    <location>
        <begin position="103"/>
        <end position="122"/>
    </location>
</feature>
<reference evidence="11" key="1">
    <citation type="submission" date="2016-08" db="EMBL/GenBank/DDBJ databases">
        <authorList>
            <person name="Varghese N."/>
            <person name="Submissions Spin"/>
        </authorList>
    </citation>
    <scope>NUCLEOTIDE SEQUENCE [LARGE SCALE GENOMIC DNA]</scope>
    <source>
        <strain evidence="11">HAMBI 2971</strain>
    </source>
</reference>
<keyword evidence="2 8" id="KW-0813">Transport</keyword>
<dbReference type="InterPro" id="IPR011701">
    <property type="entry name" value="MFS"/>
</dbReference>
<dbReference type="SUPFAM" id="SSF103473">
    <property type="entry name" value="MFS general substrate transporter"/>
    <property type="match status" value="1"/>
</dbReference>
<feature type="transmembrane region" description="Helical" evidence="8">
    <location>
        <begin position="236"/>
        <end position="256"/>
    </location>
</feature>
<dbReference type="STRING" id="411945.GA0061102_1001306"/>
<feature type="transmembrane region" description="Helical" evidence="8">
    <location>
        <begin position="396"/>
        <end position="420"/>
    </location>
</feature>
<evidence type="ECO:0000256" key="2">
    <source>
        <dbReference type="ARBA" id="ARBA00022448"/>
    </source>
</evidence>
<accession>A0A1C3U0Y5</accession>
<feature type="transmembrane region" description="Helical" evidence="8">
    <location>
        <begin position="308"/>
        <end position="328"/>
    </location>
</feature>
<dbReference type="EMBL" id="FMAH01000001">
    <property type="protein sequence ID" value="SCB09121.1"/>
    <property type="molecule type" value="Genomic_DNA"/>
</dbReference>
<comment type="similarity">
    <text evidence="8">Belongs to the major facilitator superfamily. YhhS family.</text>
</comment>
<evidence type="ECO:0000256" key="4">
    <source>
        <dbReference type="ARBA" id="ARBA00022519"/>
    </source>
</evidence>
<comment type="subcellular location">
    <subcellularLocation>
        <location evidence="8">Cell inner membrane</location>
        <topology evidence="8">Multi-pass membrane protein</topology>
    </subcellularLocation>
    <subcellularLocation>
        <location evidence="1">Cell membrane</location>
        <topology evidence="1">Multi-pass membrane protein</topology>
    </subcellularLocation>
</comment>
<evidence type="ECO:0000256" key="7">
    <source>
        <dbReference type="ARBA" id="ARBA00023136"/>
    </source>
</evidence>
<feature type="transmembrane region" description="Helical" evidence="8">
    <location>
        <begin position="277"/>
        <end position="302"/>
    </location>
</feature>
<protein>
    <recommendedName>
        <fullName evidence="8">Uncharacterized MFS-type transporter GA0061102_1001306</fullName>
    </recommendedName>
</protein>
<dbReference type="NCBIfam" id="NF003477">
    <property type="entry name" value="PRK05122.1"/>
    <property type="match status" value="1"/>
</dbReference>
<evidence type="ECO:0000313" key="11">
    <source>
        <dbReference type="Proteomes" id="UP000199435"/>
    </source>
</evidence>
<evidence type="ECO:0000256" key="1">
    <source>
        <dbReference type="ARBA" id="ARBA00004651"/>
    </source>
</evidence>
<dbReference type="InterPro" id="IPR036259">
    <property type="entry name" value="MFS_trans_sf"/>
</dbReference>
<organism evidence="10 11">
    <name type="scientific">Rhizobium miluonense</name>
    <dbReference type="NCBI Taxonomy" id="411945"/>
    <lineage>
        <taxon>Bacteria</taxon>
        <taxon>Pseudomonadati</taxon>
        <taxon>Pseudomonadota</taxon>
        <taxon>Alphaproteobacteria</taxon>
        <taxon>Hyphomicrobiales</taxon>
        <taxon>Rhizobiaceae</taxon>
        <taxon>Rhizobium/Agrobacterium group</taxon>
        <taxon>Rhizobium</taxon>
    </lineage>
</organism>
<dbReference type="Proteomes" id="UP000199435">
    <property type="component" value="Unassembled WGS sequence"/>
</dbReference>
<dbReference type="AlphaFoldDB" id="A0A1C3U0Y5"/>
<dbReference type="PANTHER" id="PTHR23517:SF13">
    <property type="entry name" value="MAJOR FACILITATOR SUPERFAMILY MFS_1"/>
    <property type="match status" value="1"/>
</dbReference>
<evidence type="ECO:0000256" key="8">
    <source>
        <dbReference type="HAMAP-Rule" id="MF_01118"/>
    </source>
</evidence>
<dbReference type="PANTHER" id="PTHR23517">
    <property type="entry name" value="RESISTANCE PROTEIN MDTM, PUTATIVE-RELATED-RELATED"/>
    <property type="match status" value="1"/>
</dbReference>
<dbReference type="InterPro" id="IPR050171">
    <property type="entry name" value="MFS_Transporters"/>
</dbReference>
<feature type="transmembrane region" description="Helical" evidence="8">
    <location>
        <begin position="340"/>
        <end position="357"/>
    </location>
</feature>
<proteinExistence type="inferred from homology"/>
<feature type="transmembrane region" description="Helical" evidence="8">
    <location>
        <begin position="426"/>
        <end position="447"/>
    </location>
</feature>
<feature type="transmembrane region" description="Helical" evidence="8">
    <location>
        <begin position="74"/>
        <end position="97"/>
    </location>
</feature>